<dbReference type="RefSeq" id="WP_185990319.1">
    <property type="nucleotide sequence ID" value="NZ_JACCAE010000001.1"/>
</dbReference>
<accession>A0A852VST0</accession>
<evidence type="ECO:0000313" key="2">
    <source>
        <dbReference type="EMBL" id="NYF97374.1"/>
    </source>
</evidence>
<protein>
    <submittedName>
        <fullName evidence="2">Putative membrane-anchored protein</fullName>
    </submittedName>
</protein>
<dbReference type="Proteomes" id="UP000554054">
    <property type="component" value="Unassembled WGS sequence"/>
</dbReference>
<comment type="caution">
    <text evidence="2">The sequence shown here is derived from an EMBL/GenBank/DDBJ whole genome shotgun (WGS) entry which is preliminary data.</text>
</comment>
<evidence type="ECO:0000313" key="3">
    <source>
        <dbReference type="Proteomes" id="UP000554054"/>
    </source>
</evidence>
<reference evidence="2 3" key="1">
    <citation type="submission" date="2020-07" db="EMBL/GenBank/DDBJ databases">
        <title>Sequencing the genomes of 1000 actinobacteria strains.</title>
        <authorList>
            <person name="Klenk H.-P."/>
        </authorList>
    </citation>
    <scope>NUCLEOTIDE SEQUENCE [LARGE SCALE GENOMIC DNA]</scope>
    <source>
        <strain evidence="2 3">DSM 26154</strain>
    </source>
</reference>
<evidence type="ECO:0000256" key="1">
    <source>
        <dbReference type="SAM" id="MobiDB-lite"/>
    </source>
</evidence>
<dbReference type="AlphaFoldDB" id="A0A852VST0"/>
<proteinExistence type="predicted"/>
<feature type="region of interest" description="Disordered" evidence="1">
    <location>
        <begin position="56"/>
        <end position="82"/>
    </location>
</feature>
<dbReference type="InterPro" id="IPR025833">
    <property type="entry name" value="GDYXXLXY"/>
</dbReference>
<name>A0A852VST0_9MICO</name>
<keyword evidence="3" id="KW-1185">Reference proteome</keyword>
<sequence length="168" mass="18632">MKRILTVVVIAVVQLVLVGVAVAPQLSARLLGESYVVRVAPLDPIDPYRGAYVSLDYPDLRPPQEEDNSADDSGLGALDDGESGPVYITLRQDGDVQVADQWLRERPSDTPYLACDDHSWDVRCGIESWFLPQDEALAMERELTDGAYAEIRVDRWGHAALVDVREQP</sequence>
<dbReference type="Pfam" id="PF14345">
    <property type="entry name" value="GDYXXLXY"/>
    <property type="match status" value="1"/>
</dbReference>
<dbReference type="EMBL" id="JACCAE010000001">
    <property type="protein sequence ID" value="NYF97374.1"/>
    <property type="molecule type" value="Genomic_DNA"/>
</dbReference>
<organism evidence="2 3">
    <name type="scientific">Janibacter cremeus</name>
    <dbReference type="NCBI Taxonomy" id="1285192"/>
    <lineage>
        <taxon>Bacteria</taxon>
        <taxon>Bacillati</taxon>
        <taxon>Actinomycetota</taxon>
        <taxon>Actinomycetes</taxon>
        <taxon>Micrococcales</taxon>
        <taxon>Intrasporangiaceae</taxon>
        <taxon>Janibacter</taxon>
    </lineage>
</organism>
<gene>
    <name evidence="2" type="ORF">BJY20_000766</name>
</gene>